<dbReference type="GO" id="GO:0005737">
    <property type="term" value="C:cytoplasm"/>
    <property type="evidence" value="ECO:0007669"/>
    <property type="project" value="TreeGrafter"/>
</dbReference>
<dbReference type="InterPro" id="IPR006091">
    <property type="entry name" value="Acyl-CoA_Oxase/DH_mid-dom"/>
</dbReference>
<evidence type="ECO:0000313" key="7">
    <source>
        <dbReference type="EMBL" id="CAE4647352.1"/>
    </source>
</evidence>
<evidence type="ECO:0000256" key="5">
    <source>
        <dbReference type="ARBA" id="ARBA00023002"/>
    </source>
</evidence>
<evidence type="ECO:0000259" key="6">
    <source>
        <dbReference type="PROSITE" id="PS50255"/>
    </source>
</evidence>
<accession>A0A7S4SJI4</accession>
<sequence>MAKVFTREEVAKHNTADDAWIIVDGDVYDITRFAKSHPGGKLTILDYAGQDATEDFYGLHRNEVLDKYARLRKGRVADAGPERITASEAHGSISAVPFAEPAHLQGLTSPYFKETHITLRKALRKFLAHEDFMEDALRCEATGSAPSKELRRRLGEAGLIAMVQGPGQHLKYAPNGLMGGVVKPEEFDYFHELVVQEERARFFCPGWEDGIDGACSIGVPVIIKYGADWMKETTLPKIFKGEETCVLAISEAYAGSDVAGMRTRATMDPKGENYIVNGTKKWITGGMYADWFVTAARTGGTGAKGISMLLVPRSEQVETTVIKSKYSSSAGTAFVTYENAVVPKRNVFVKENAGFQIIMSNFNHERWMICVVCALRARLCTEEVFKWAMQRKVFGSKLVEQPVIREKLAQMFSGIEQATSMCYDVTHAMNVLGPQSADIGARIALLKYSVTRMCHLVADNAVQILGGRGVTIGGMGRIVETFHRVYKVPSVYGGSEEIMADLAVRQAIKGFPLKAKL</sequence>
<name>A0A7S4SJI4_9DINO</name>
<dbReference type="Pfam" id="PF00441">
    <property type="entry name" value="Acyl-CoA_dh_1"/>
    <property type="match status" value="1"/>
</dbReference>
<dbReference type="PANTHER" id="PTHR48083">
    <property type="entry name" value="MEDIUM-CHAIN SPECIFIC ACYL-COA DEHYDROGENASE, MITOCHONDRIAL-RELATED"/>
    <property type="match status" value="1"/>
</dbReference>
<dbReference type="AlphaFoldDB" id="A0A7S4SJI4"/>
<keyword evidence="3" id="KW-0285">Flavoprotein</keyword>
<dbReference type="InterPro" id="IPR009100">
    <property type="entry name" value="AcylCoA_DH/oxidase_NM_dom_sf"/>
</dbReference>
<keyword evidence="5" id="KW-0560">Oxidoreductase</keyword>
<dbReference type="InterPro" id="IPR046373">
    <property type="entry name" value="Acyl-CoA_Oxase/DH_mid-dom_sf"/>
</dbReference>
<dbReference type="Pfam" id="PF02770">
    <property type="entry name" value="Acyl-CoA_dh_M"/>
    <property type="match status" value="1"/>
</dbReference>
<dbReference type="InterPro" id="IPR009075">
    <property type="entry name" value="AcylCo_DH/oxidase_C"/>
</dbReference>
<dbReference type="SUPFAM" id="SSF55856">
    <property type="entry name" value="Cytochrome b5-like heme/steroid binding domain"/>
    <property type="match status" value="1"/>
</dbReference>
<dbReference type="InterPro" id="IPR036250">
    <property type="entry name" value="AcylCo_DH-like_C"/>
</dbReference>
<keyword evidence="4" id="KW-0274">FAD</keyword>
<dbReference type="InterPro" id="IPR013786">
    <property type="entry name" value="AcylCoA_DH/ox_N"/>
</dbReference>
<dbReference type="PANTHER" id="PTHR48083:SF28">
    <property type="entry name" value="ACYL-COA DEHYDROGENASE FAMILY PROTEIN (AFU_ORTHOLOGUE AFUA_6G10880)-RELATED"/>
    <property type="match status" value="1"/>
</dbReference>
<dbReference type="PROSITE" id="PS50255">
    <property type="entry name" value="CYTOCHROME_B5_2"/>
    <property type="match status" value="1"/>
</dbReference>
<reference evidence="7" key="1">
    <citation type="submission" date="2021-01" db="EMBL/GenBank/DDBJ databases">
        <authorList>
            <person name="Corre E."/>
            <person name="Pelletier E."/>
            <person name="Niang G."/>
            <person name="Scheremetjew M."/>
            <person name="Finn R."/>
            <person name="Kale V."/>
            <person name="Holt S."/>
            <person name="Cochrane G."/>
            <person name="Meng A."/>
            <person name="Brown T."/>
            <person name="Cohen L."/>
        </authorList>
    </citation>
    <scope>NUCLEOTIDE SEQUENCE</scope>
    <source>
        <strain evidence="7">CCMP3105</strain>
    </source>
</reference>
<dbReference type="PROSITE" id="PS00072">
    <property type="entry name" value="ACYL_COA_DH_1"/>
    <property type="match status" value="1"/>
</dbReference>
<comment type="similarity">
    <text evidence="2">Belongs to the acyl-CoA dehydrogenase family.</text>
</comment>
<dbReference type="InterPro" id="IPR006089">
    <property type="entry name" value="Acyl-CoA_DH_CS"/>
</dbReference>
<protein>
    <recommendedName>
        <fullName evidence="6">Cytochrome b5 heme-binding domain-containing protein</fullName>
    </recommendedName>
</protein>
<evidence type="ECO:0000256" key="1">
    <source>
        <dbReference type="ARBA" id="ARBA00001974"/>
    </source>
</evidence>
<dbReference type="Gene3D" id="3.10.120.10">
    <property type="entry name" value="Cytochrome b5-like heme/steroid binding domain"/>
    <property type="match status" value="1"/>
</dbReference>
<comment type="cofactor">
    <cofactor evidence="1">
        <name>FAD</name>
        <dbReference type="ChEBI" id="CHEBI:57692"/>
    </cofactor>
</comment>
<dbReference type="SUPFAM" id="SSF47203">
    <property type="entry name" value="Acyl-CoA dehydrogenase C-terminal domain-like"/>
    <property type="match status" value="1"/>
</dbReference>
<dbReference type="Pfam" id="PF02771">
    <property type="entry name" value="Acyl-CoA_dh_N"/>
    <property type="match status" value="1"/>
</dbReference>
<dbReference type="Gene3D" id="2.40.110.10">
    <property type="entry name" value="Butyryl-CoA Dehydrogenase, subunit A, domain 2"/>
    <property type="match status" value="1"/>
</dbReference>
<organism evidence="7">
    <name type="scientific">Alexandrium monilatum</name>
    <dbReference type="NCBI Taxonomy" id="311494"/>
    <lineage>
        <taxon>Eukaryota</taxon>
        <taxon>Sar</taxon>
        <taxon>Alveolata</taxon>
        <taxon>Dinophyceae</taxon>
        <taxon>Gonyaulacales</taxon>
        <taxon>Pyrocystaceae</taxon>
        <taxon>Alexandrium</taxon>
    </lineage>
</organism>
<dbReference type="PRINTS" id="PR00363">
    <property type="entry name" value="CYTOCHROMEB5"/>
</dbReference>
<dbReference type="Pfam" id="PF00173">
    <property type="entry name" value="Cyt-b5"/>
    <property type="match status" value="1"/>
</dbReference>
<dbReference type="InterPro" id="IPR036400">
    <property type="entry name" value="Cyt_B5-like_heme/steroid_sf"/>
</dbReference>
<dbReference type="SMART" id="SM01117">
    <property type="entry name" value="Cyt-b5"/>
    <property type="match status" value="1"/>
</dbReference>
<evidence type="ECO:0000256" key="4">
    <source>
        <dbReference type="ARBA" id="ARBA00022827"/>
    </source>
</evidence>
<dbReference type="Gene3D" id="1.10.540.10">
    <property type="entry name" value="Acyl-CoA dehydrogenase/oxidase, N-terminal domain"/>
    <property type="match status" value="1"/>
</dbReference>
<evidence type="ECO:0000256" key="2">
    <source>
        <dbReference type="ARBA" id="ARBA00009347"/>
    </source>
</evidence>
<feature type="domain" description="Cytochrome b5 heme-binding" evidence="6">
    <location>
        <begin position="2"/>
        <end position="77"/>
    </location>
</feature>
<dbReference type="SUPFAM" id="SSF56645">
    <property type="entry name" value="Acyl-CoA dehydrogenase NM domain-like"/>
    <property type="match status" value="1"/>
</dbReference>
<dbReference type="InterPro" id="IPR050741">
    <property type="entry name" value="Acyl-CoA_dehydrogenase"/>
</dbReference>
<dbReference type="GO" id="GO:0050660">
    <property type="term" value="F:flavin adenine dinucleotide binding"/>
    <property type="evidence" value="ECO:0007669"/>
    <property type="project" value="InterPro"/>
</dbReference>
<proteinExistence type="inferred from homology"/>
<dbReference type="EMBL" id="HBNR01071966">
    <property type="protein sequence ID" value="CAE4647352.1"/>
    <property type="molecule type" value="Transcribed_RNA"/>
</dbReference>
<dbReference type="InterPro" id="IPR001199">
    <property type="entry name" value="Cyt_B5-like_heme/steroid-bd"/>
</dbReference>
<dbReference type="InterPro" id="IPR037069">
    <property type="entry name" value="AcylCoA_DH/ox_N_sf"/>
</dbReference>
<dbReference type="CDD" id="cd00567">
    <property type="entry name" value="ACAD"/>
    <property type="match status" value="1"/>
</dbReference>
<evidence type="ECO:0000256" key="3">
    <source>
        <dbReference type="ARBA" id="ARBA00022630"/>
    </source>
</evidence>
<gene>
    <name evidence="7" type="ORF">AMON00008_LOCUS51016</name>
</gene>
<dbReference type="Gene3D" id="1.20.140.10">
    <property type="entry name" value="Butyryl-CoA Dehydrogenase, subunit A, domain 3"/>
    <property type="match status" value="1"/>
</dbReference>
<dbReference type="GO" id="GO:0033539">
    <property type="term" value="P:fatty acid beta-oxidation using acyl-CoA dehydrogenase"/>
    <property type="evidence" value="ECO:0007669"/>
    <property type="project" value="TreeGrafter"/>
</dbReference>
<dbReference type="GO" id="GO:0003995">
    <property type="term" value="F:acyl-CoA dehydrogenase activity"/>
    <property type="evidence" value="ECO:0007669"/>
    <property type="project" value="InterPro"/>
</dbReference>